<sequence>MDLGSETDGEITITEHRTHAMIVVGFMFDDSASRRAGVVAAPIIVVRDPLFLICAQQPFGVSVTGGATDRFGDGNLDELARSVETHQRPLPLVVCSGALRFLACVGRRPRRAVRVVGSLEGRAAFWLSRWSEAMLSALDGDWSLVMGVLAQYSSADDRAPSSYPTILFAVR</sequence>
<gene>
    <name evidence="1" type="ORF">C450_00972</name>
</gene>
<dbReference type="AlphaFoldDB" id="M0NCY3"/>
<evidence type="ECO:0000313" key="1">
    <source>
        <dbReference type="EMBL" id="EMA55716.1"/>
    </source>
</evidence>
<name>M0NCY3_9EURY</name>
<proteinExistence type="predicted"/>
<comment type="caution">
    <text evidence="1">The sequence shown here is derived from an EMBL/GenBank/DDBJ whole genome shotgun (WGS) entry which is preliminary data.</text>
</comment>
<accession>M0NCY3</accession>
<keyword evidence="2" id="KW-1185">Reference proteome</keyword>
<dbReference type="EMBL" id="AOME01000009">
    <property type="protein sequence ID" value="EMA55716.1"/>
    <property type="molecule type" value="Genomic_DNA"/>
</dbReference>
<protein>
    <submittedName>
        <fullName evidence="1">Uncharacterized protein</fullName>
    </submittedName>
</protein>
<evidence type="ECO:0000313" key="2">
    <source>
        <dbReference type="Proteomes" id="UP000011625"/>
    </source>
</evidence>
<organism evidence="1 2">
    <name type="scientific">Halococcus salifodinae DSM 8989</name>
    <dbReference type="NCBI Taxonomy" id="1227456"/>
    <lineage>
        <taxon>Archaea</taxon>
        <taxon>Methanobacteriati</taxon>
        <taxon>Methanobacteriota</taxon>
        <taxon>Stenosarchaea group</taxon>
        <taxon>Halobacteria</taxon>
        <taxon>Halobacteriales</taxon>
        <taxon>Halococcaceae</taxon>
        <taxon>Halococcus</taxon>
    </lineage>
</organism>
<reference evidence="1 2" key="1">
    <citation type="journal article" date="2014" name="PLoS Genet.">
        <title>Phylogenetically driven sequencing of extremely halophilic archaea reveals strategies for static and dynamic osmo-response.</title>
        <authorList>
            <person name="Becker E.A."/>
            <person name="Seitzer P.M."/>
            <person name="Tritt A."/>
            <person name="Larsen D."/>
            <person name="Krusor M."/>
            <person name="Yao A.I."/>
            <person name="Wu D."/>
            <person name="Madern D."/>
            <person name="Eisen J.A."/>
            <person name="Darling A.E."/>
            <person name="Facciotti M.T."/>
        </authorList>
    </citation>
    <scope>NUCLEOTIDE SEQUENCE [LARGE SCALE GENOMIC DNA]</scope>
    <source>
        <strain evidence="1 2">DSM 8989</strain>
    </source>
</reference>
<dbReference type="Proteomes" id="UP000011625">
    <property type="component" value="Unassembled WGS sequence"/>
</dbReference>